<dbReference type="PATRIC" id="fig|1285586.5.peg.756"/>
<reference evidence="1 2" key="1">
    <citation type="submission" date="2013-04" db="EMBL/GenBank/DDBJ databases">
        <title>Draft genome of the heavy metal tolerant bacterium Lysinibacillus sphaericus strain OT4b.31.</title>
        <authorList>
            <person name="Pena-Montenegro T.D."/>
            <person name="Dussan J."/>
        </authorList>
    </citation>
    <scope>NUCLEOTIDE SEQUENCE [LARGE SCALE GENOMIC DNA]</scope>
    <source>
        <strain evidence="1 2">OT4b.31</strain>
    </source>
</reference>
<dbReference type="RefSeq" id="WP_010857712.1">
    <property type="nucleotide sequence ID" value="NZ_KB933398.1"/>
</dbReference>
<proteinExistence type="predicted"/>
<dbReference type="AlphaFoldDB" id="R7ZI34"/>
<evidence type="ECO:0000313" key="1">
    <source>
        <dbReference type="EMBL" id="EON73743.1"/>
    </source>
</evidence>
<dbReference type="Proteomes" id="UP000013911">
    <property type="component" value="Unassembled WGS sequence"/>
</dbReference>
<organism evidence="1 2">
    <name type="scientific">Lysinibacillus sphaericus OT4b.31</name>
    <dbReference type="NCBI Taxonomy" id="1285586"/>
    <lineage>
        <taxon>Bacteria</taxon>
        <taxon>Bacillati</taxon>
        <taxon>Bacillota</taxon>
        <taxon>Bacilli</taxon>
        <taxon>Bacillales</taxon>
        <taxon>Bacillaceae</taxon>
        <taxon>Lysinibacillus</taxon>
    </lineage>
</organism>
<dbReference type="HOGENOM" id="CLU_021293_11_5_9"/>
<sequence length="56" mass="6748">MTKNSNNELHRLEMLTVDQMMPEEHLVRKLEAALDFIVIYPLCEEDIHPLEYYSRQ</sequence>
<dbReference type="OrthoDB" id="9774608at2"/>
<gene>
    <name evidence="1" type="ORF">H131_03739</name>
</gene>
<accession>R7ZI34</accession>
<evidence type="ECO:0000313" key="2">
    <source>
        <dbReference type="Proteomes" id="UP000013911"/>
    </source>
</evidence>
<dbReference type="EMBL" id="AQPX01000008">
    <property type="protein sequence ID" value="EON73743.1"/>
    <property type="molecule type" value="Genomic_DNA"/>
</dbReference>
<comment type="caution">
    <text evidence="1">The sequence shown here is derived from an EMBL/GenBank/DDBJ whole genome shotgun (WGS) entry which is preliminary data.</text>
</comment>
<dbReference type="eggNOG" id="COG3039">
    <property type="taxonomic scope" value="Bacteria"/>
</dbReference>
<name>R7ZI34_LYSSH</name>
<protein>
    <submittedName>
        <fullName evidence="1">Transposase</fullName>
    </submittedName>
</protein>